<evidence type="ECO:0000259" key="3">
    <source>
        <dbReference type="Pfam" id="PF08240"/>
    </source>
</evidence>
<dbReference type="PANTHER" id="PTHR43677">
    <property type="entry name" value="SHORT-CHAIN DEHYDROGENASE/REDUCTASE"/>
    <property type="match status" value="1"/>
</dbReference>
<reference evidence="4 5" key="1">
    <citation type="submission" date="2020-01" db="EMBL/GenBank/DDBJ databases">
        <authorList>
            <consortium name="DOE Joint Genome Institute"/>
            <person name="Haridas S."/>
            <person name="Albert R."/>
            <person name="Binder M."/>
            <person name="Bloem J."/>
            <person name="Labutti K."/>
            <person name="Salamov A."/>
            <person name="Andreopoulos B."/>
            <person name="Baker S.E."/>
            <person name="Barry K."/>
            <person name="Bills G."/>
            <person name="Bluhm B.H."/>
            <person name="Cannon C."/>
            <person name="Castanera R."/>
            <person name="Culley D.E."/>
            <person name="Daum C."/>
            <person name="Ezra D."/>
            <person name="Gonzalez J.B."/>
            <person name="Henrissat B."/>
            <person name="Kuo A."/>
            <person name="Liang C."/>
            <person name="Lipzen A."/>
            <person name="Lutzoni F."/>
            <person name="Magnuson J."/>
            <person name="Mondo S."/>
            <person name="Nolan M."/>
            <person name="Ohm R."/>
            <person name="Pangilinan J."/>
            <person name="Park H.-J.H."/>
            <person name="Ramirez L."/>
            <person name="Alfaro M."/>
            <person name="Sun H."/>
            <person name="Tritt A."/>
            <person name="Yoshinaga Y."/>
            <person name="Zwiers L.-H.L."/>
            <person name="Turgeon B.G."/>
            <person name="Goodwin S.B."/>
            <person name="Spatafora J.W."/>
            <person name="Crous P.W."/>
            <person name="Grigoriev I.V."/>
        </authorList>
    </citation>
    <scope>NUCLEOTIDE SEQUENCE [LARGE SCALE GENOMIC DNA]</scope>
    <source>
        <strain evidence="4 5">CBS 611.86</strain>
    </source>
</reference>
<dbReference type="InterPro" id="IPR013149">
    <property type="entry name" value="ADH-like_C"/>
</dbReference>
<accession>A0A7C8MBD8</accession>
<keyword evidence="1" id="KW-1133">Transmembrane helix</keyword>
<dbReference type="CDD" id="cd05188">
    <property type="entry name" value="MDR"/>
    <property type="match status" value="1"/>
</dbReference>
<organism evidence="4 5">
    <name type="scientific">Massariosphaeria phaeospora</name>
    <dbReference type="NCBI Taxonomy" id="100035"/>
    <lineage>
        <taxon>Eukaryota</taxon>
        <taxon>Fungi</taxon>
        <taxon>Dikarya</taxon>
        <taxon>Ascomycota</taxon>
        <taxon>Pezizomycotina</taxon>
        <taxon>Dothideomycetes</taxon>
        <taxon>Pleosporomycetidae</taxon>
        <taxon>Pleosporales</taxon>
        <taxon>Pleosporales incertae sedis</taxon>
        <taxon>Massariosphaeria</taxon>
    </lineage>
</organism>
<dbReference type="AlphaFoldDB" id="A0A7C8MBD8"/>
<gene>
    <name evidence="4" type="ORF">BDV95DRAFT_531565</name>
</gene>
<dbReference type="SUPFAM" id="SSF51735">
    <property type="entry name" value="NAD(P)-binding Rossmann-fold domains"/>
    <property type="match status" value="1"/>
</dbReference>
<name>A0A7C8MBD8_9PLEO</name>
<dbReference type="Proteomes" id="UP000481861">
    <property type="component" value="Unassembled WGS sequence"/>
</dbReference>
<keyword evidence="1" id="KW-0812">Transmembrane</keyword>
<feature type="domain" description="Alcohol dehydrogenase-like C-terminal" evidence="2">
    <location>
        <begin position="201"/>
        <end position="333"/>
    </location>
</feature>
<keyword evidence="1" id="KW-0472">Membrane</keyword>
<keyword evidence="5" id="KW-1185">Reference proteome</keyword>
<dbReference type="InterPro" id="IPR036291">
    <property type="entry name" value="NAD(P)-bd_dom_sf"/>
</dbReference>
<dbReference type="GO" id="GO:0005739">
    <property type="term" value="C:mitochondrion"/>
    <property type="evidence" value="ECO:0007669"/>
    <property type="project" value="TreeGrafter"/>
</dbReference>
<dbReference type="Pfam" id="PF08240">
    <property type="entry name" value="ADH_N"/>
    <property type="match status" value="1"/>
</dbReference>
<dbReference type="InterPro" id="IPR051397">
    <property type="entry name" value="Zn-ADH-like_protein"/>
</dbReference>
<evidence type="ECO:0000259" key="2">
    <source>
        <dbReference type="Pfam" id="PF00107"/>
    </source>
</evidence>
<comment type="caution">
    <text evidence="4">The sequence shown here is derived from an EMBL/GenBank/DDBJ whole genome shotgun (WGS) entry which is preliminary data.</text>
</comment>
<dbReference type="InterPro" id="IPR011032">
    <property type="entry name" value="GroES-like_sf"/>
</dbReference>
<dbReference type="SUPFAM" id="SSF50129">
    <property type="entry name" value="GroES-like"/>
    <property type="match status" value="1"/>
</dbReference>
<dbReference type="PANTHER" id="PTHR43677:SF4">
    <property type="entry name" value="QUINONE OXIDOREDUCTASE-LIKE PROTEIN 2"/>
    <property type="match status" value="1"/>
</dbReference>
<proteinExistence type="predicted"/>
<feature type="transmembrane region" description="Helical" evidence="1">
    <location>
        <begin position="164"/>
        <end position="191"/>
    </location>
</feature>
<dbReference type="OrthoDB" id="5407715at2759"/>
<protein>
    <submittedName>
        <fullName evidence="4">Isopropanol dehydrogenase</fullName>
    </submittedName>
</protein>
<dbReference type="EMBL" id="JAADJZ010000035">
    <property type="protein sequence ID" value="KAF2865264.1"/>
    <property type="molecule type" value="Genomic_DNA"/>
</dbReference>
<dbReference type="GO" id="GO:0016491">
    <property type="term" value="F:oxidoreductase activity"/>
    <property type="evidence" value="ECO:0007669"/>
    <property type="project" value="TreeGrafter"/>
</dbReference>
<dbReference type="Gene3D" id="3.40.50.720">
    <property type="entry name" value="NAD(P)-binding Rossmann-like Domain"/>
    <property type="match status" value="1"/>
</dbReference>
<dbReference type="Pfam" id="PF00107">
    <property type="entry name" value="ADH_zinc_N"/>
    <property type="match status" value="1"/>
</dbReference>
<dbReference type="Gene3D" id="3.90.180.10">
    <property type="entry name" value="Medium-chain alcohol dehydrogenases, catalytic domain"/>
    <property type="match status" value="1"/>
</dbReference>
<dbReference type="InterPro" id="IPR013154">
    <property type="entry name" value="ADH-like_N"/>
</dbReference>
<evidence type="ECO:0000256" key="1">
    <source>
        <dbReference type="SAM" id="Phobius"/>
    </source>
</evidence>
<evidence type="ECO:0000313" key="4">
    <source>
        <dbReference type="EMBL" id="KAF2865264.1"/>
    </source>
</evidence>
<feature type="domain" description="Alcohol dehydrogenase-like N-terminal" evidence="3">
    <location>
        <begin position="49"/>
        <end position="145"/>
    </location>
</feature>
<evidence type="ECO:0000313" key="5">
    <source>
        <dbReference type="Proteomes" id="UP000481861"/>
    </source>
</evidence>
<sequence length="381" mass="40278">MSTTYQALVQESANEPLVLKALPTPSTPTPFGTALVQPLYSNLASYTRSLANGTYTRPVCYPLVPGHSCVGRIESVGADATRLKPGDIVWVDSLVTARDDPDTQFLLGFFGGAGPAAQKLMADAWPQGCFAEKVAVPLENCFVLPKRWFEAKAKGGAGYSVKDMAALSFILVGFAGLVDAGVGAGTTVIVAPATGKFSGGAVLAALALGAKVVAASRSQEKLEVLRQFPGARERLSTVRLGGDVDEDAKKLLEATGNKGAHVFMDVSPQLTFLPSHFPAALKALRRNAQVILEGGLNADVSFNYLDAMVRNLTVKGKFMYEREHVDKCIEMIDNGNLVLGESVGLTVSGVYGLDEVVDAVESKEGNEWWGSDVLVAPNGQA</sequence>